<dbReference type="Gene3D" id="3.55.50.10">
    <property type="entry name" value="Baseplate protein-like domains"/>
    <property type="match status" value="1"/>
</dbReference>
<evidence type="ECO:0000313" key="3">
    <source>
        <dbReference type="Proteomes" id="UP000030526"/>
    </source>
</evidence>
<evidence type="ECO:0000256" key="1">
    <source>
        <dbReference type="SAM" id="MobiDB-lite"/>
    </source>
</evidence>
<dbReference type="Proteomes" id="UP000030526">
    <property type="component" value="Unassembled WGS sequence"/>
</dbReference>
<dbReference type="EMBL" id="JPXS01000027">
    <property type="protein sequence ID" value="KGQ31935.1"/>
    <property type="molecule type" value="Genomic_DNA"/>
</dbReference>
<protein>
    <recommendedName>
        <fullName evidence="4">Regulatory protein</fullName>
    </recommendedName>
</protein>
<dbReference type="Gene3D" id="2.30.110.50">
    <property type="match status" value="1"/>
</dbReference>
<dbReference type="SUPFAM" id="SSF69279">
    <property type="entry name" value="Phage tail proteins"/>
    <property type="match status" value="1"/>
</dbReference>
<feature type="compositionally biased region" description="Basic residues" evidence="1">
    <location>
        <begin position="240"/>
        <end position="249"/>
    </location>
</feature>
<name>A0A0A2XMN2_9PAST</name>
<dbReference type="PANTHER" id="PTHR35862:SF1">
    <property type="entry name" value="FELS-2 PROPHAGE PROTEIN"/>
    <property type="match status" value="1"/>
</dbReference>
<dbReference type="PANTHER" id="PTHR35862">
    <property type="entry name" value="FELS-2 PROPHAGE PROTEIN"/>
    <property type="match status" value="1"/>
</dbReference>
<feature type="region of interest" description="Disordered" evidence="1">
    <location>
        <begin position="233"/>
        <end position="257"/>
    </location>
</feature>
<dbReference type="RefSeq" id="WP_039084049.1">
    <property type="nucleotide sequence ID" value="NZ_JPXS01000027.1"/>
</dbReference>
<organism evidence="2 3">
    <name type="scientific">Gallibacterium anatis</name>
    <dbReference type="NCBI Taxonomy" id="750"/>
    <lineage>
        <taxon>Bacteria</taxon>
        <taxon>Pseudomonadati</taxon>
        <taxon>Pseudomonadota</taxon>
        <taxon>Gammaproteobacteria</taxon>
        <taxon>Pasteurellales</taxon>
        <taxon>Pasteurellaceae</taxon>
        <taxon>Gallibacterium</taxon>
    </lineage>
</organism>
<accession>A0A0A2XMN2</accession>
<proteinExistence type="predicted"/>
<dbReference type="InterPro" id="IPR052726">
    <property type="entry name" value="Phage_Baseplate_Hub"/>
</dbReference>
<dbReference type="Gene3D" id="4.10.220.110">
    <property type="match status" value="1"/>
</dbReference>
<reference evidence="2 3" key="1">
    <citation type="submission" date="2014-08" db="EMBL/GenBank/DDBJ databases">
        <title>Chaperone-usher fimbriae in a diverse selection of Gallibacterium genomes.</title>
        <authorList>
            <person name="Kudirkiene E."/>
            <person name="Bager R.J."/>
            <person name="Johnson T.J."/>
            <person name="Bojesen A.M."/>
        </authorList>
    </citation>
    <scope>NUCLEOTIDE SEQUENCE [LARGE SCALE GENOMIC DNA]</scope>
    <source>
        <strain evidence="2 3">20558/3kl.</strain>
    </source>
</reference>
<dbReference type="Pfam" id="PF05954">
    <property type="entry name" value="Phage_GPD"/>
    <property type="match status" value="1"/>
</dbReference>
<gene>
    <name evidence="2" type="ORF">JP32_06105</name>
</gene>
<evidence type="ECO:0008006" key="4">
    <source>
        <dbReference type="Google" id="ProtNLM"/>
    </source>
</evidence>
<evidence type="ECO:0000313" key="2">
    <source>
        <dbReference type="EMBL" id="KGQ31935.1"/>
    </source>
</evidence>
<dbReference type="AlphaFoldDB" id="A0A0A2XMN2"/>
<comment type="caution">
    <text evidence="2">The sequence shown here is derived from an EMBL/GenBank/DDBJ whole genome shotgun (WGS) entry which is preliminary data.</text>
</comment>
<sequence length="353" mass="39959">MNLTVSQPDYQLFYGKSNITTDVKPYLKELSYTDYLADQSDELQVTFEDIEGKWIRNWFPTQGDELRLLLGYVGAPLVNLGAFELDEIEWSYDRQSGTVVTLRALSTGISKANRTLKPKAYENTTLAAIVREVARRLKLNVTGTVANIPIKRVTQYQERDVEFLTRLAHEYNHSFKIVGKTLVFTTMQSLEQRVPVAMLDLTQTLSIRLRDRIKDTVKKVEIAGFNSDEKKAIKAERQTKSKRPNKKQAKASNEDTLKVVTRGESQEQINARAEAALHQQNDDQQAGDITVIGNPKLVAGNTIMLTQMGMFSGKYLIKSAHHSFTRSNGYTTSLEIRMLEFIEEIANDTSTNP</sequence>